<keyword evidence="4" id="KW-1133">Transmembrane helix</keyword>
<dbReference type="PROSITE" id="PS01124">
    <property type="entry name" value="HTH_ARAC_FAMILY_2"/>
    <property type="match status" value="1"/>
</dbReference>
<dbReference type="PANTHER" id="PTHR43130:SF3">
    <property type="entry name" value="HTH-TYPE TRANSCRIPTIONAL REGULATOR RV1931C"/>
    <property type="match status" value="1"/>
</dbReference>
<sequence length="346" mass="38657">MPEDTERQTSPLHIGFVLLPQFTMLAFTCAVEPLRMANMLSGRELYRWTLLTGDGTPVPASNGLLLTPHAALAQAPALDVVFVCGGVNVHQTLDKNLIAWLHKQVARKVVIGALCTATYLLAKAGLLDGYRCTVHWEQMASLREEHPRLVISSELFEIDRDRYTSSGGTAPLDMQLHLIRARHGAKLAAAISEEFICERIRGPNDRQRIPLRMRLGTSQPKLVEAVSLMEANLEEPISPDEIASHVGLSRRQLERLFQRYLNCVPTRYYLELRLARARQLLLQTTMPIVDVALACGFVSAPHFSKCYRDFYAIAPRLERRHSEPHVLGRLQVGEVDAAPLDDPGAD</sequence>
<keyword evidence="1" id="KW-0805">Transcription regulation</keyword>
<keyword evidence="4" id="KW-0812">Transmembrane</keyword>
<organism evidence="6 7">
    <name type="scientific">Plasticicumulans acidivorans</name>
    <dbReference type="NCBI Taxonomy" id="886464"/>
    <lineage>
        <taxon>Bacteria</taxon>
        <taxon>Pseudomonadati</taxon>
        <taxon>Pseudomonadota</taxon>
        <taxon>Gammaproteobacteria</taxon>
        <taxon>Candidatus Competibacteraceae</taxon>
        <taxon>Plasticicumulans</taxon>
    </lineage>
</organism>
<reference evidence="6 7" key="1">
    <citation type="submission" date="2018-05" db="EMBL/GenBank/DDBJ databases">
        <title>Genomic Encyclopedia of Type Strains, Phase IV (KMG-IV): sequencing the most valuable type-strain genomes for metagenomic binning, comparative biology and taxonomic classification.</title>
        <authorList>
            <person name="Goeker M."/>
        </authorList>
    </citation>
    <scope>NUCLEOTIDE SEQUENCE [LARGE SCALE GENOMIC DNA]</scope>
    <source>
        <strain evidence="6 7">DSM 23606</strain>
    </source>
</reference>
<dbReference type="OrthoDB" id="6057514at2"/>
<comment type="caution">
    <text evidence="6">The sequence shown here is derived from an EMBL/GenBank/DDBJ whole genome shotgun (WGS) entry which is preliminary data.</text>
</comment>
<dbReference type="EMBL" id="QGTJ01000004">
    <property type="protein sequence ID" value="PWV62242.1"/>
    <property type="molecule type" value="Genomic_DNA"/>
</dbReference>
<dbReference type="GO" id="GO:0003700">
    <property type="term" value="F:DNA-binding transcription factor activity"/>
    <property type="evidence" value="ECO:0007669"/>
    <property type="project" value="InterPro"/>
</dbReference>
<evidence type="ECO:0000259" key="5">
    <source>
        <dbReference type="PROSITE" id="PS01124"/>
    </source>
</evidence>
<dbReference type="Gene3D" id="3.40.50.880">
    <property type="match status" value="1"/>
</dbReference>
<dbReference type="Proteomes" id="UP000246569">
    <property type="component" value="Unassembled WGS sequence"/>
</dbReference>
<keyword evidence="3" id="KW-0804">Transcription</keyword>
<dbReference type="InterPro" id="IPR009057">
    <property type="entry name" value="Homeodomain-like_sf"/>
</dbReference>
<dbReference type="AlphaFoldDB" id="A0A317MV91"/>
<keyword evidence="4" id="KW-0472">Membrane</keyword>
<dbReference type="Pfam" id="PF12833">
    <property type="entry name" value="HTH_18"/>
    <property type="match status" value="1"/>
</dbReference>
<evidence type="ECO:0000313" key="6">
    <source>
        <dbReference type="EMBL" id="PWV62242.1"/>
    </source>
</evidence>
<dbReference type="Gene3D" id="1.10.10.60">
    <property type="entry name" value="Homeodomain-like"/>
    <property type="match status" value="1"/>
</dbReference>
<keyword evidence="2" id="KW-0238">DNA-binding</keyword>
<dbReference type="SUPFAM" id="SSF46689">
    <property type="entry name" value="Homeodomain-like"/>
    <property type="match status" value="2"/>
</dbReference>
<evidence type="ECO:0000256" key="2">
    <source>
        <dbReference type="ARBA" id="ARBA00023125"/>
    </source>
</evidence>
<evidence type="ECO:0000256" key="1">
    <source>
        <dbReference type="ARBA" id="ARBA00023015"/>
    </source>
</evidence>
<protein>
    <submittedName>
        <fullName evidence="6">AraC family transcriptional regulator with amidase-like domain</fullName>
    </submittedName>
</protein>
<dbReference type="PANTHER" id="PTHR43130">
    <property type="entry name" value="ARAC-FAMILY TRANSCRIPTIONAL REGULATOR"/>
    <property type="match status" value="1"/>
</dbReference>
<feature type="transmembrane region" description="Helical" evidence="4">
    <location>
        <begin position="12"/>
        <end position="31"/>
    </location>
</feature>
<accession>A0A317MV91</accession>
<dbReference type="SUPFAM" id="SSF52317">
    <property type="entry name" value="Class I glutamine amidotransferase-like"/>
    <property type="match status" value="1"/>
</dbReference>
<dbReference type="PROSITE" id="PS00041">
    <property type="entry name" value="HTH_ARAC_FAMILY_1"/>
    <property type="match status" value="1"/>
</dbReference>
<dbReference type="GO" id="GO:0043565">
    <property type="term" value="F:sequence-specific DNA binding"/>
    <property type="evidence" value="ECO:0007669"/>
    <property type="project" value="InterPro"/>
</dbReference>
<gene>
    <name evidence="6" type="ORF">C7443_10436</name>
</gene>
<dbReference type="FunFam" id="1.10.10.60:FF:000090">
    <property type="entry name" value="Transcriptional regulator ArgR, AraC family"/>
    <property type="match status" value="1"/>
</dbReference>
<dbReference type="CDD" id="cd03136">
    <property type="entry name" value="GATase1_AraC_ArgR_like"/>
    <property type="match status" value="1"/>
</dbReference>
<name>A0A317MV91_9GAMM</name>
<feature type="domain" description="HTH araC/xylS-type" evidence="5">
    <location>
        <begin position="223"/>
        <end position="321"/>
    </location>
</feature>
<dbReference type="InterPro" id="IPR018060">
    <property type="entry name" value="HTH_AraC"/>
</dbReference>
<dbReference type="InterPro" id="IPR002818">
    <property type="entry name" value="DJ-1/PfpI"/>
</dbReference>
<evidence type="ECO:0000256" key="3">
    <source>
        <dbReference type="ARBA" id="ARBA00023163"/>
    </source>
</evidence>
<evidence type="ECO:0000313" key="7">
    <source>
        <dbReference type="Proteomes" id="UP000246569"/>
    </source>
</evidence>
<dbReference type="SMART" id="SM00342">
    <property type="entry name" value="HTH_ARAC"/>
    <property type="match status" value="1"/>
</dbReference>
<proteinExistence type="predicted"/>
<keyword evidence="7" id="KW-1185">Reference proteome</keyword>
<dbReference type="RefSeq" id="WP_110018081.1">
    <property type="nucleotide sequence ID" value="NZ_QGTJ01000004.1"/>
</dbReference>
<dbReference type="Pfam" id="PF01965">
    <property type="entry name" value="DJ-1_PfpI"/>
    <property type="match status" value="1"/>
</dbReference>
<dbReference type="InterPro" id="IPR018062">
    <property type="entry name" value="HTH_AraC-typ_CS"/>
</dbReference>
<dbReference type="InterPro" id="IPR052158">
    <property type="entry name" value="INH-QAR"/>
</dbReference>
<dbReference type="InterPro" id="IPR029062">
    <property type="entry name" value="Class_I_gatase-like"/>
</dbReference>
<evidence type="ECO:0000256" key="4">
    <source>
        <dbReference type="SAM" id="Phobius"/>
    </source>
</evidence>